<name>E6X8A4_CELAD</name>
<dbReference type="STRING" id="688270.Celal_2441"/>
<gene>
    <name evidence="1" type="ordered locus">Celal_2441</name>
</gene>
<dbReference type="EMBL" id="CP002453">
    <property type="protein sequence ID" value="ADV49730.1"/>
    <property type="molecule type" value="Genomic_DNA"/>
</dbReference>
<reference evidence="1 2" key="1">
    <citation type="journal article" date="2010" name="Stand. Genomic Sci.">
        <title>Complete genome sequence of Cellulophaga algicola type strain (IC166).</title>
        <authorList>
            <person name="Abt B."/>
            <person name="Lu M."/>
            <person name="Misra M."/>
            <person name="Han C."/>
            <person name="Nolan M."/>
            <person name="Lucas S."/>
            <person name="Hammon N."/>
            <person name="Deshpande S."/>
            <person name="Cheng J.F."/>
            <person name="Tapia R."/>
            <person name="Goodwin L."/>
            <person name="Pitluck S."/>
            <person name="Liolios K."/>
            <person name="Pagani I."/>
            <person name="Ivanova N."/>
            <person name="Mavromatis K."/>
            <person name="Ovchinikova G."/>
            <person name="Pati A."/>
            <person name="Chen A."/>
            <person name="Palaniappan K."/>
            <person name="Land M."/>
            <person name="Hauser L."/>
            <person name="Chang Y.J."/>
            <person name="Jeffries C.D."/>
            <person name="Detter J.C."/>
            <person name="Brambilla E."/>
            <person name="Rohde M."/>
            <person name="Tindall B.J."/>
            <person name="Goker M."/>
            <person name="Woyke T."/>
            <person name="Bristow J."/>
            <person name="Eisen J.A."/>
            <person name="Markowitz V."/>
            <person name="Hugenholtz P."/>
            <person name="Kyrpides N.C."/>
            <person name="Klenk H.P."/>
            <person name="Lapidus A."/>
        </authorList>
    </citation>
    <scope>NUCLEOTIDE SEQUENCE [LARGE SCALE GENOMIC DNA]</scope>
    <source>
        <strain evidence="2">DSM 14237 / IC166 / ACAM 630</strain>
    </source>
</reference>
<dbReference type="AlphaFoldDB" id="E6X8A4"/>
<evidence type="ECO:0000313" key="2">
    <source>
        <dbReference type="Proteomes" id="UP000008634"/>
    </source>
</evidence>
<proteinExistence type="predicted"/>
<protein>
    <submittedName>
        <fullName evidence="1">Uncharacterized protein</fullName>
    </submittedName>
</protein>
<organism evidence="1 2">
    <name type="scientific">Cellulophaga algicola (strain DSM 14237 / IC166 / ACAM 630)</name>
    <dbReference type="NCBI Taxonomy" id="688270"/>
    <lineage>
        <taxon>Bacteria</taxon>
        <taxon>Pseudomonadati</taxon>
        <taxon>Bacteroidota</taxon>
        <taxon>Flavobacteriia</taxon>
        <taxon>Flavobacteriales</taxon>
        <taxon>Flavobacteriaceae</taxon>
        <taxon>Cellulophaga</taxon>
    </lineage>
</organism>
<sequence length="35" mass="4113">MQALILDKSPRFLNLEQRIAVSQLKNIINRKNSFL</sequence>
<evidence type="ECO:0000313" key="1">
    <source>
        <dbReference type="EMBL" id="ADV49730.1"/>
    </source>
</evidence>
<dbReference type="Proteomes" id="UP000008634">
    <property type="component" value="Chromosome"/>
</dbReference>
<keyword evidence="2" id="KW-1185">Reference proteome</keyword>
<accession>E6X8A4</accession>
<dbReference type="HOGENOM" id="CLU_3364026_0_0_10"/>
<dbReference type="KEGG" id="cao:Celal_2441"/>